<feature type="compositionally biased region" description="Polar residues" evidence="1">
    <location>
        <begin position="507"/>
        <end position="519"/>
    </location>
</feature>
<gene>
    <name evidence="4" type="ORF">HRI_000285800</name>
</gene>
<dbReference type="PANTHER" id="PTHR21726:SF61">
    <property type="entry name" value="DNAA INITIATOR-ASSOCIATING PROTEIN"/>
    <property type="match status" value="1"/>
</dbReference>
<dbReference type="AlphaFoldDB" id="A0A9W7GV36"/>
<evidence type="ECO:0000259" key="2">
    <source>
        <dbReference type="Pfam" id="PF14309"/>
    </source>
</evidence>
<dbReference type="Pfam" id="PF14383">
    <property type="entry name" value="VARLMGL"/>
    <property type="match status" value="1"/>
</dbReference>
<reference evidence="4" key="1">
    <citation type="submission" date="2023-05" db="EMBL/GenBank/DDBJ databases">
        <title>Genome and transcriptome analyses reveal genes involved in the formation of fine ridges on petal epidermal cells in Hibiscus trionum.</title>
        <authorList>
            <person name="Koshimizu S."/>
            <person name="Masuda S."/>
            <person name="Ishii T."/>
            <person name="Shirasu K."/>
            <person name="Hoshino A."/>
            <person name="Arita M."/>
        </authorList>
    </citation>
    <scope>NUCLEOTIDE SEQUENCE</scope>
    <source>
        <strain evidence="4">Hamamatsu line</strain>
    </source>
</reference>
<feature type="region of interest" description="Disordered" evidence="1">
    <location>
        <begin position="200"/>
        <end position="220"/>
    </location>
</feature>
<feature type="domain" description="DUF3741" evidence="3">
    <location>
        <begin position="100"/>
        <end position="124"/>
    </location>
</feature>
<feature type="region of interest" description="Disordered" evidence="1">
    <location>
        <begin position="355"/>
        <end position="388"/>
    </location>
</feature>
<organism evidence="4 5">
    <name type="scientific">Hibiscus trionum</name>
    <name type="common">Flower of an hour</name>
    <dbReference type="NCBI Taxonomy" id="183268"/>
    <lineage>
        <taxon>Eukaryota</taxon>
        <taxon>Viridiplantae</taxon>
        <taxon>Streptophyta</taxon>
        <taxon>Embryophyta</taxon>
        <taxon>Tracheophyta</taxon>
        <taxon>Spermatophyta</taxon>
        <taxon>Magnoliopsida</taxon>
        <taxon>eudicotyledons</taxon>
        <taxon>Gunneridae</taxon>
        <taxon>Pentapetalae</taxon>
        <taxon>rosids</taxon>
        <taxon>malvids</taxon>
        <taxon>Malvales</taxon>
        <taxon>Malvaceae</taxon>
        <taxon>Malvoideae</taxon>
        <taxon>Hibiscus</taxon>
    </lineage>
</organism>
<dbReference type="InterPro" id="IPR032795">
    <property type="entry name" value="DUF3741-assoc"/>
</dbReference>
<accession>A0A9W7GV36</accession>
<evidence type="ECO:0000256" key="1">
    <source>
        <dbReference type="SAM" id="MobiDB-lite"/>
    </source>
</evidence>
<dbReference type="Proteomes" id="UP001165190">
    <property type="component" value="Unassembled WGS sequence"/>
</dbReference>
<dbReference type="EMBL" id="BSYR01000004">
    <property type="protein sequence ID" value="GMI66165.1"/>
    <property type="molecule type" value="Genomic_DNA"/>
</dbReference>
<evidence type="ECO:0000259" key="3">
    <source>
        <dbReference type="Pfam" id="PF14383"/>
    </source>
</evidence>
<proteinExistence type="predicted"/>
<sequence length="988" mass="109750">MNEKTGKTPSSLAITEKKPYRPGGCVGIFFQLFDWNKRFAKKNFFSRKLLPPSRTKTSKSFGGDEKMPKSKLHLIADENSGGFPNVKKNGKHFSKGETAQKHEMKAPGLVARLMGLEAMPALNRDKPHKKAPTLASKSDVKDVKMVNFQGGIAGKELDLAKSSSKIEPRPPKIQKIEPYDRRIVTRFGAEALQIKNVLSQSKKHHHHHQKFVSSVKSPRISSARNASRTSRLIGVATKILEPGLQATNRAKYSLSYSSQNETATEGIQIVSPDVLEQSACNVSICNSSIGPTSCKNCGNLLDIVESRAKSEDQPFVIPSSSPNFADSSLQGLEKSWLRPSPTSFDQGKEAIFQRSHDQSLSFTSQEENSVQSSNESNTFRSPLSQEARVQAQWHLTSQSGKSQRNEKSHVAFKLRNQSHNHISLDRDRIPAKAKLNNLQGSKAVSSANAVSGAKDFVALNRSSSSRTQHRVPIKVDSAPFEIERNSCRGRDDSLSQLRSPVRKRRTNSVNGQAETTGFINSGIGKEKNDKCNPVTRREMVHGACSMDRTCVKSRSTSQRTGKGAMDKKGTDIISFAFSSPLKQKHGVSMELKEKRKNSNESFALQRHEILENNNEETSLPKNLPLTGDALSALLEQKLKELTSQEDDERKTGCTLPKRSTAVILQELISALTSGQPNSWNGHLFSSDIGFQTEAKAEGTSVGFANHGNHFSPGSVLEASFSIDSFVSSSLDESLGHRLQPDSMDFSYDEPQPTELDVDLLDSATTLDTEKTVNEMTIDLVNRISAMLHVVSNFGLGLSGDKLIHVKEVILKAELLFGNLTPRDSDWTDDFLLAPYIHDEVETLVAIMQVDFKSVLGIDQLKENNQLRGFLFDCAIECIDSKYGPYCNSGFRPWRSLSYCMNSVKLIRDVADEVKRWINLVGMVPDELIEYEMGYSLGKWTDFDIEAYESGVEMDWDILQNIIDEIVDDLVPPRIAYKPCDLRVYCESC</sequence>
<feature type="domain" description="DUF4378" evidence="2">
    <location>
        <begin position="804"/>
        <end position="964"/>
    </location>
</feature>
<feature type="compositionally biased region" description="Low complexity" evidence="1">
    <location>
        <begin position="364"/>
        <end position="377"/>
    </location>
</feature>
<name>A0A9W7GV36_HIBTR</name>
<evidence type="ECO:0000313" key="4">
    <source>
        <dbReference type="EMBL" id="GMI66165.1"/>
    </source>
</evidence>
<dbReference type="PANTHER" id="PTHR21726">
    <property type="entry name" value="PHOSPHATIDYLINOSITOL N-ACETYLGLUCOSAMINYLTRANSFERASE SUBUNIT P DOWN SYNDROME CRITICAL REGION PROTEIN 5 -RELATED"/>
    <property type="match status" value="1"/>
</dbReference>
<dbReference type="InterPro" id="IPR025486">
    <property type="entry name" value="DUF4378"/>
</dbReference>
<comment type="caution">
    <text evidence="4">The sequence shown here is derived from an EMBL/GenBank/DDBJ whole genome shotgun (WGS) entry which is preliminary data.</text>
</comment>
<dbReference type="Pfam" id="PF14309">
    <property type="entry name" value="DUF4378"/>
    <property type="match status" value="1"/>
</dbReference>
<protein>
    <submittedName>
        <fullName evidence="4">TON1 Recruiting Motif 22</fullName>
    </submittedName>
</protein>
<feature type="region of interest" description="Disordered" evidence="1">
    <location>
        <begin position="491"/>
        <end position="521"/>
    </location>
</feature>
<evidence type="ECO:0000313" key="5">
    <source>
        <dbReference type="Proteomes" id="UP001165190"/>
    </source>
</evidence>
<keyword evidence="5" id="KW-1185">Reference proteome</keyword>
<dbReference type="OrthoDB" id="1928505at2759"/>
<feature type="compositionally biased region" description="Basic residues" evidence="1">
    <location>
        <begin position="201"/>
        <end position="210"/>
    </location>
</feature>